<evidence type="ECO:0000256" key="2">
    <source>
        <dbReference type="ARBA" id="ARBA00022801"/>
    </source>
</evidence>
<feature type="domain" description="LamG-like jellyroll fold" evidence="7">
    <location>
        <begin position="2232"/>
        <end position="2368"/>
    </location>
</feature>
<keyword evidence="1 6" id="KW-0732">Signal</keyword>
<dbReference type="Pfam" id="PF20578">
    <property type="entry name" value="aBig_2"/>
    <property type="match status" value="4"/>
</dbReference>
<feature type="domain" description="LamG-like jellyroll fold" evidence="7">
    <location>
        <begin position="1122"/>
        <end position="1262"/>
    </location>
</feature>
<evidence type="ECO:0000256" key="3">
    <source>
        <dbReference type="ARBA" id="ARBA00023157"/>
    </source>
</evidence>
<dbReference type="Gene3D" id="2.60.120.200">
    <property type="match status" value="5"/>
</dbReference>
<dbReference type="InterPro" id="IPR023296">
    <property type="entry name" value="Glyco_hydro_beta-prop_sf"/>
</dbReference>
<dbReference type="SUPFAM" id="SSF49899">
    <property type="entry name" value="Concanavalin A-like lectins/glucanases"/>
    <property type="match status" value="5"/>
</dbReference>
<keyword evidence="5" id="KW-1133">Transmembrane helix</keyword>
<evidence type="ECO:0000259" key="7">
    <source>
        <dbReference type="SMART" id="SM00560"/>
    </source>
</evidence>
<keyword evidence="4" id="KW-0326">Glycosidase</keyword>
<dbReference type="GO" id="GO:0016798">
    <property type="term" value="F:hydrolase activity, acting on glycosyl bonds"/>
    <property type="evidence" value="ECO:0007669"/>
    <property type="project" value="UniProtKB-KW"/>
</dbReference>
<proteinExistence type="predicted"/>
<organism evidence="8 9">
    <name type="scientific">Ligaoa zhengdingensis</name>
    <dbReference type="NCBI Taxonomy" id="2763658"/>
    <lineage>
        <taxon>Bacteria</taxon>
        <taxon>Bacillati</taxon>
        <taxon>Bacillota</taxon>
        <taxon>Clostridia</taxon>
        <taxon>Eubacteriales</taxon>
        <taxon>Oscillospiraceae</taxon>
        <taxon>Ligaoa</taxon>
    </lineage>
</organism>
<dbReference type="SUPFAM" id="SSF75005">
    <property type="entry name" value="Arabinanase/levansucrase/invertase"/>
    <property type="match status" value="2"/>
</dbReference>
<evidence type="ECO:0000313" key="9">
    <source>
        <dbReference type="Proteomes" id="UP000653127"/>
    </source>
</evidence>
<dbReference type="Pfam" id="PF13385">
    <property type="entry name" value="Laminin_G_3"/>
    <property type="match status" value="5"/>
</dbReference>
<keyword evidence="9" id="KW-1185">Reference proteome</keyword>
<dbReference type="RefSeq" id="WP_249283612.1">
    <property type="nucleotide sequence ID" value="NZ_JACRST010000024.1"/>
</dbReference>
<dbReference type="PANTHER" id="PTHR42535">
    <property type="entry name" value="OOKINETE PROTEIN, PUTATIVE-RELATED"/>
    <property type="match status" value="1"/>
</dbReference>
<evidence type="ECO:0000256" key="6">
    <source>
        <dbReference type="SAM" id="SignalP"/>
    </source>
</evidence>
<protein>
    <submittedName>
        <fullName evidence="8">FIVAR domain-containing protein</fullName>
    </submittedName>
</protein>
<dbReference type="Pfam" id="PF07532">
    <property type="entry name" value="Big_4"/>
    <property type="match status" value="1"/>
</dbReference>
<reference evidence="8" key="1">
    <citation type="submission" date="2020-08" db="EMBL/GenBank/DDBJ databases">
        <title>Genome public.</title>
        <authorList>
            <person name="Liu C."/>
            <person name="Sun Q."/>
        </authorList>
    </citation>
    <scope>NUCLEOTIDE SEQUENCE</scope>
    <source>
        <strain evidence="8">NSJ-31</strain>
    </source>
</reference>
<evidence type="ECO:0000256" key="4">
    <source>
        <dbReference type="ARBA" id="ARBA00023295"/>
    </source>
</evidence>
<feature type="signal peptide" evidence="6">
    <location>
        <begin position="1"/>
        <end position="24"/>
    </location>
</feature>
<dbReference type="Pfam" id="PF07554">
    <property type="entry name" value="FIVAR"/>
    <property type="match status" value="1"/>
</dbReference>
<evidence type="ECO:0000313" key="8">
    <source>
        <dbReference type="EMBL" id="MBC8547569.1"/>
    </source>
</evidence>
<gene>
    <name evidence="8" type="ORF">H8711_11590</name>
</gene>
<feature type="domain" description="LamG-like jellyroll fold" evidence="7">
    <location>
        <begin position="1428"/>
        <end position="1562"/>
    </location>
</feature>
<dbReference type="EMBL" id="JACRST010000024">
    <property type="protein sequence ID" value="MBC8547569.1"/>
    <property type="molecule type" value="Genomic_DNA"/>
</dbReference>
<feature type="chain" id="PRO_5037680326" evidence="6">
    <location>
        <begin position="25"/>
        <end position="2639"/>
    </location>
</feature>
<dbReference type="SMART" id="SM00560">
    <property type="entry name" value="LamGL"/>
    <property type="match status" value="3"/>
</dbReference>
<keyword evidence="3" id="KW-1015">Disulfide bond</keyword>
<dbReference type="InterPro" id="IPR011081">
    <property type="entry name" value="Big_4"/>
</dbReference>
<dbReference type="InterPro" id="IPR013320">
    <property type="entry name" value="ConA-like_dom_sf"/>
</dbReference>
<keyword evidence="5" id="KW-0472">Membrane</keyword>
<accession>A0A926E1U1</accession>
<dbReference type="PANTHER" id="PTHR42535:SF2">
    <property type="entry name" value="CHROMOSOME UNDETERMINED SCAFFOLD_146, WHOLE GENOME SHOTGUN SEQUENCE"/>
    <property type="match status" value="1"/>
</dbReference>
<dbReference type="Proteomes" id="UP000653127">
    <property type="component" value="Unassembled WGS sequence"/>
</dbReference>
<comment type="caution">
    <text evidence="8">The sequence shown here is derived from an EMBL/GenBank/DDBJ whole genome shotgun (WGS) entry which is preliminary data.</text>
</comment>
<evidence type="ECO:0000256" key="5">
    <source>
        <dbReference type="SAM" id="Phobius"/>
    </source>
</evidence>
<keyword evidence="5" id="KW-0812">Transmembrane</keyword>
<dbReference type="Gene3D" id="1.20.1270.70">
    <property type="entry name" value="Designed single chain three-helix bundle"/>
    <property type="match status" value="1"/>
</dbReference>
<dbReference type="Gene3D" id="2.115.10.20">
    <property type="entry name" value="Glycosyl hydrolase domain, family 43"/>
    <property type="match status" value="2"/>
</dbReference>
<name>A0A926E1U1_9FIRM</name>
<dbReference type="InterPro" id="IPR006558">
    <property type="entry name" value="LamG-like"/>
</dbReference>
<feature type="transmembrane region" description="Helical" evidence="5">
    <location>
        <begin position="2613"/>
        <end position="2634"/>
    </location>
</feature>
<dbReference type="InterPro" id="IPR046780">
    <property type="entry name" value="aBig_2"/>
</dbReference>
<keyword evidence="2" id="KW-0378">Hydrolase</keyword>
<sequence length="2639" mass="285831">MKRKIWSVLLAAAMLFNLATPVLAADDGLTIPPAADPAPLEEQLPGEGNGAAGLLSGSVDDALILSYDFNEADGGVIPDRSGNGNDAKIVGDVAVGGGLALFQGGYLRLPDGLMDGLEGMTVLGWVNRDVAALYERFFDFGKGKENYFSFQMRSGWGGEKPAAEVAVGGDVKRAFGGDFAAVDTWMHTAITLGDGMIRIYLDGVEVASQATDYRPADLEGSTQNYLGKSQYADPNFLGTMENVEVYGAVLDSDRIADRMNADNQMDHIGMIKLLEQTVSEIDLGGPEFTTDIVLPEAVGDITLSWASDHPELISNEGKLASSLAAGTYDVVMTVTAELNGVQLTKEFPIVVAVIDDAEAVQQAKAALGVVTLVEAERINLPTVGKYGTTITWISSDPAVIAADGTVNRPAVGEGAVYVDLTATIRRGDAVETREFPQRMVMEEYAAYLLTYFGGEELKTNHEETYANVHFALSYDGLNWFPLNGNKHVVAATVKGVENPDLYGSDRPNECLARDPMVYREQDGSFRLLSSHSWYNPSIYVWDKGDLTSFSKDRILRVNMMENGNAWAPEVVYDPVKEKNLIVYTDPSMRDTTSCGWGTYTTDFTQEDVLPEEANIPLMDLSGKKFAYIDCSITQYNGSYYMSYKGENSYDSKIHLAKATEIGPNCFEEIGSPITDNLCEGPFIIKDNSKERWYLYYDYFTRGGVFGCSYTDDLDSDEWTHLSEDEYSLPDGVRHGNAIPITLGEAEKLIAAWGVGLETVKIPGTMFVAEGTPVSDLDLPVTLTGLRQDGKEIDLPVSWNTEAYLPQKGSYRLIGTLVLPDNLPNAEDFQTVAVTVKVGYTRADSLITKIDFEALEGLTALDASGNGNHLTMAQKPELDTGVRGKAMRFDGSAQYGLFPREMLTDVEDVTIAAWFKMDEIVELARLFDFGMNKYNYINFVPLHRNDQILVEGVTGSNLNNLKSVAVSSKDIISVGRWHHVALTIDANGVAVLYIDGKEIGRNENFGYHPADVAPGEQNYVGKSQWPDPLYKGLVDDFCIYGYAMGAEEVKELIAEGGADNTAIDDADTIAAYDFANAEGGVIADVSGHGNDAKINGEVAVNAGVAELTGGYISLPGFDFTGLDGVTVSVWMKREDPGKANSRLFDIGVKDIYFNLMFPSETSALVEIRPQSSDSSIRKVNAAVPGYGEWVHVAVTIGSGQNAIYVNGVKAGENTSCTYTPSLFTNTSNSSIGRSQYAGAPFYDPNFKGQIENFRIYNRVLTAEEIAAVKEENNQIGSGTVLATLKAALDGIAIENLDDVTADLALPAASGNVQFSWQSSNPAVIGHDGKFTPIEAGVEDVTLTVTASLDGVVLTREFTASVYHHTPDEIINPKYLIASYNFDEADGGTVKDSSGHGRDGRIDGAVELVNGVAMFGGGYIQLPDGITDYDAMTVSGWLRVKTIQKNARFFDFGTGQNNYYSFQMLSNDGNADIEIKPQGSFNRVRAQSFPYEGEWVHVVSTYSKGSNVLYFNGVEVGRNDSIQSSPSDMGKTTQNYIGKSQFADPNLRGLVENFKLYSKALTPEEVQLVMAEENQTADGETIQKLYDAVDGIDLGDLSDVTGDLALPAAINGVNFTWKSSKPDVIADNGDRNPDGKGRHEVVLTVTASEGGVTYSRDFIATVIYYTDEEIVNFDKDNLGVVTLVDVDKVYLPTTGKKGSTITWSSSNPAVIATDGAVNRPASGAGAAYVDLTATIQYGDATVTKEFPQRMVMEQYTAYLLTYFGGDELMTNDEPTYATVHFAYSYDGMHWVPLNDNKTIVAATLKGRDNPEYGQDRADVSLARDPVTYRQQDGKLRLLSSHSWNNHDIYVWDAGDLTSFSGERILSVNTDKGNAWAPEVVYDPVKEKYMIIFTDPNMGDSSCGYGTYTTDFTQADVDANKELGLTNIPLMDLSKQGRRYIDCSMHYYNGSYYMPVRYWAGDATHNGVTLAKSDSLEADSFTILPNYSGLEIDESVGDGNNEGPFLIKDFSRERWYLYYDYPDCGSGEEWGMFGLSYTDDLDSGIWHRVPFDGYAMPYGVRHGNATPITQGELDKLIERWGTPEELDVAQLTSPEVEAAAGTPFEQLDLPETVDVILLDGTTKAMPVTWSPENYKEEAGRYKIYGTFGAVEGVSNSKDLRPFVIVKTGGSTGSGLVVDVGFDTLDGKTAVDNSGYGNAMNFVGDLELVDGVNGKAVRFDGSQYANMSKELLMNLYDITISTWLKIDELQTWARAFDFGKGQANFINFIPRADDGNMRVEVRVYNENRSIRPGVPFPTGEWTHVAITMEPETQTGVLYLNGVEIGRSENFYYGPEHLGMSKLNQIGKSKFSDPIFQGAMDEFKMFDRALTAEQVLALYEGRPIDPEEPSDVDKTALKALIAAIDGKYEETRYTAESWKALTDALNAAKAVVADPNATAEELKSAADKLTDAVKNLVKKSSSSGSVSKVSDSDYWNEIIEKINNTAKGGTVNATLESGAMMPATVIDALKGKDATLVVTVGGKDYAINGAGKLTGYTASAVYYTSDEIIAMATDKAPAAGDAAGNGNGNANPETGGAAGAAVASTIGGAAAPASEAPAVIAPEAPAEAAETGTNSDSLWMIAAVLAAVLVSGAGVAVAYRKHKG</sequence>
<evidence type="ECO:0000256" key="1">
    <source>
        <dbReference type="ARBA" id="ARBA00022729"/>
    </source>
</evidence>